<dbReference type="PANTHER" id="PTHR20916:SF18">
    <property type="entry name" value="IPT_TIG DOMAIN-CONTAINING PROTEIN"/>
    <property type="match status" value="1"/>
</dbReference>
<keyword evidence="3" id="KW-1185">Reference proteome</keyword>
<evidence type="ECO:0000313" key="3">
    <source>
        <dbReference type="Proteomes" id="UP000295192"/>
    </source>
</evidence>
<feature type="region of interest" description="Disordered" evidence="1">
    <location>
        <begin position="54"/>
        <end position="75"/>
    </location>
</feature>
<dbReference type="Proteomes" id="UP000295192">
    <property type="component" value="Unassembled WGS sequence"/>
</dbReference>
<comment type="caution">
    <text evidence="2">The sequence shown here is derived from an EMBL/GenBank/DDBJ whole genome shotgun (WGS) entry which is preliminary data.</text>
</comment>
<feature type="region of interest" description="Disordered" evidence="1">
    <location>
        <begin position="289"/>
        <end position="308"/>
    </location>
</feature>
<reference evidence="2 3" key="1">
    <citation type="journal article" date="2019" name="J. Hered.">
        <title>An Improved Genome Assembly for Drosophila navojoa, the Basal Species in the mojavensis Cluster.</title>
        <authorList>
            <person name="Vanderlinde T."/>
            <person name="Dupim E.G."/>
            <person name="Nazario-Yepiz N.O."/>
            <person name="Carvalho A.B."/>
        </authorList>
    </citation>
    <scope>NUCLEOTIDE SEQUENCE [LARGE SCALE GENOMIC DNA]</scope>
    <source>
        <strain evidence="2">Navoj_Jal97</strain>
        <tissue evidence="2">Whole organism</tissue>
    </source>
</reference>
<accession>A0A484AWN7</accession>
<dbReference type="AlphaFoldDB" id="A0A484AWN7"/>
<dbReference type="PANTHER" id="PTHR20916">
    <property type="entry name" value="CYSTEINE AND GLYCINE-RICH PROTEIN 2 BINDING PROTEIN"/>
    <property type="match status" value="1"/>
</dbReference>
<dbReference type="EMBL" id="LSRL02000435">
    <property type="protein sequence ID" value="TDG41019.1"/>
    <property type="molecule type" value="Genomic_DNA"/>
</dbReference>
<name>A0A484AWN7_DRONA</name>
<gene>
    <name evidence="2" type="ORF">AWZ03_012554</name>
</gene>
<proteinExistence type="predicted"/>
<sequence length="586" mass="63634">GGRDLNTAVTYAKNIRGSSVGIDVANKQANSLSGNNSNISEAFLKLGNSSNSIINNNNNTNNKNNNNSSISNNNNNNNVIKVNSISKPNSLLLSNNINSSNIINISNNSSNSNSSSSSNSNNNSSNNITVVRPTIVTHTAKPTIVGGKFTALPTTITTKVALADKGPNNMPKKLTAAAGAAAASGANNTRIGASGAGSGLSAASAYLNSGAGNYLNSLSTNDLMSLAAYVASKGSSVNSNNNLINNNNLNNNNGTNSFFANSGGASTSAASAANFNMAASLLAQSKSCNKSSSQEFPTPMSSSSSIRSTNDYISDQVDSQVEEQVSNAIRRFYHSHGQSLKKLESLLMNQVVPRMDKSRADHGRVMKRMMRRLNDLRPTMVNYKTCLEDGESPCHSLPDEPDAGMKRFRKKQDKLFARQSIDLRSCFSSLIKCRKPKPAFEDSVTEIVTEPQSISQLTGTKSRGHLQPKVDLTQPQLAKPEKNIKFLYKNLGFGSSLGKAYRDPEYALRKVEYRHFGPLPEKCSAESDSKRKELCRRLLEVNLLFHKSSCSLHMNRFKYPPRYSLPKAWLFKSSLLTHFPLRWQYS</sequence>
<evidence type="ECO:0000313" key="2">
    <source>
        <dbReference type="EMBL" id="TDG41019.1"/>
    </source>
</evidence>
<protein>
    <submittedName>
        <fullName evidence="2">Uncharacterized protein</fullName>
    </submittedName>
</protein>
<feature type="region of interest" description="Disordered" evidence="1">
    <location>
        <begin position="108"/>
        <end position="127"/>
    </location>
</feature>
<feature type="compositionally biased region" description="Low complexity" evidence="1">
    <location>
        <begin position="291"/>
        <end position="308"/>
    </location>
</feature>
<feature type="non-terminal residue" evidence="2">
    <location>
        <position position="1"/>
    </location>
</feature>
<organism evidence="2 3">
    <name type="scientific">Drosophila navojoa</name>
    <name type="common">Fruit fly</name>
    <dbReference type="NCBI Taxonomy" id="7232"/>
    <lineage>
        <taxon>Eukaryota</taxon>
        <taxon>Metazoa</taxon>
        <taxon>Ecdysozoa</taxon>
        <taxon>Arthropoda</taxon>
        <taxon>Hexapoda</taxon>
        <taxon>Insecta</taxon>
        <taxon>Pterygota</taxon>
        <taxon>Neoptera</taxon>
        <taxon>Endopterygota</taxon>
        <taxon>Diptera</taxon>
        <taxon>Brachycera</taxon>
        <taxon>Muscomorpha</taxon>
        <taxon>Ephydroidea</taxon>
        <taxon>Drosophilidae</taxon>
        <taxon>Drosophila</taxon>
    </lineage>
</organism>
<evidence type="ECO:0000256" key="1">
    <source>
        <dbReference type="SAM" id="MobiDB-lite"/>
    </source>
</evidence>